<name>A0A813H7W5_POLGL</name>
<reference evidence="1" key="1">
    <citation type="submission" date="2021-02" db="EMBL/GenBank/DDBJ databases">
        <authorList>
            <person name="Dougan E. K."/>
            <person name="Rhodes N."/>
            <person name="Thang M."/>
            <person name="Chan C."/>
        </authorList>
    </citation>
    <scope>NUCLEOTIDE SEQUENCE</scope>
</reference>
<evidence type="ECO:0000313" key="1">
    <source>
        <dbReference type="EMBL" id="CAE8633681.1"/>
    </source>
</evidence>
<organism evidence="1 2">
    <name type="scientific">Polarella glacialis</name>
    <name type="common">Dinoflagellate</name>
    <dbReference type="NCBI Taxonomy" id="89957"/>
    <lineage>
        <taxon>Eukaryota</taxon>
        <taxon>Sar</taxon>
        <taxon>Alveolata</taxon>
        <taxon>Dinophyceae</taxon>
        <taxon>Suessiales</taxon>
        <taxon>Suessiaceae</taxon>
        <taxon>Polarella</taxon>
    </lineage>
</organism>
<dbReference type="AlphaFoldDB" id="A0A813H7W5"/>
<evidence type="ECO:0000313" key="2">
    <source>
        <dbReference type="Proteomes" id="UP000626109"/>
    </source>
</evidence>
<proteinExistence type="predicted"/>
<dbReference type="EMBL" id="CAJNNW010000997">
    <property type="protein sequence ID" value="CAE8633681.1"/>
    <property type="molecule type" value="Genomic_DNA"/>
</dbReference>
<protein>
    <submittedName>
        <fullName evidence="1">Uncharacterized protein</fullName>
    </submittedName>
</protein>
<sequence length="204" mass="22260">MGISGSRKCCSCTAAGTEPDDLGDDLPRSVFDDPLIVQQAIMDSKHARQAKSLATKVETMASEQVASAWALLEKEFNVQKQIWDSMQFRKGKSHEGEVASLSSKIEFAFMSHLKDRGNAIASLEATLERTAKSDLLSDTMMKAAANVMKAEEQLEPRRTLSEALRARDAVSPAELDALVKALDGLDDPKLEAAVREAIPVWNVL</sequence>
<accession>A0A813H7W5</accession>
<comment type="caution">
    <text evidence="1">The sequence shown here is derived from an EMBL/GenBank/DDBJ whole genome shotgun (WGS) entry which is preliminary data.</text>
</comment>
<gene>
    <name evidence="1" type="ORF">PGLA2088_LOCUS1300</name>
</gene>
<dbReference type="Proteomes" id="UP000626109">
    <property type="component" value="Unassembled WGS sequence"/>
</dbReference>